<comment type="caution">
    <text evidence="6">The sequence shown here is derived from an EMBL/GenBank/DDBJ whole genome shotgun (WGS) entry which is preliminary data.</text>
</comment>
<dbReference type="EMBL" id="PIPM01000001">
    <property type="protein sequence ID" value="RUO36357.1"/>
    <property type="molecule type" value="Genomic_DNA"/>
</dbReference>
<dbReference type="InterPro" id="IPR043165">
    <property type="entry name" value="TruD_insert_sf"/>
</dbReference>
<feature type="domain" description="TRUD" evidence="5">
    <location>
        <begin position="178"/>
        <end position="324"/>
    </location>
</feature>
<keyword evidence="3 4" id="KW-0413">Isomerase</keyword>
<organism evidence="6 7">
    <name type="scientific">Aliidiomarina sanyensis</name>
    <dbReference type="NCBI Taxonomy" id="1249555"/>
    <lineage>
        <taxon>Bacteria</taxon>
        <taxon>Pseudomonadati</taxon>
        <taxon>Pseudomonadota</taxon>
        <taxon>Gammaproteobacteria</taxon>
        <taxon>Alteromonadales</taxon>
        <taxon>Idiomarinaceae</taxon>
        <taxon>Aliidiomarina</taxon>
    </lineage>
</organism>
<comment type="function">
    <text evidence="4">Responsible for synthesis of pseudouridine from uracil-13 in transfer RNAs.</text>
</comment>
<dbReference type="InterPro" id="IPR020103">
    <property type="entry name" value="PsdUridine_synth_cat_dom_sf"/>
</dbReference>
<sequence>MSELARWAEVDELQRGIAIQAGEVLPTGVYKSRPEDFEVIEQLGFVPEQNPKGQQHWLRIKKVGVNTEDLAKQLSKALRIHPRDLGYSGLKDKHAVTEQWMSVQLPALDNPDWSVWWTQNMTSERLRGGSAELLEVVRSSKKLRRGTHKANLFRLCVRDISNPETLQRRLEALAHVGSVPNYFGPQRFGRRGDNVTQALAMARGDHHVRDRNLRSILLSSIRSWLFNTYVHRRLTEGFPAITAGDVVILSGSQSYFTIETLDDVIRARHQTGDILVSGPLYGDGESPAQGAVKAFEDRVAADYPELVHVLRDARMKAERRALALSLSELRWDWLEEQTLQLSFALPAGSFATSVLTELGDFQEASHANIAQQ</sequence>
<dbReference type="GO" id="GO:0031119">
    <property type="term" value="P:tRNA pseudouridine synthesis"/>
    <property type="evidence" value="ECO:0007669"/>
    <property type="project" value="UniProtKB-UniRule"/>
</dbReference>
<dbReference type="PANTHER" id="PTHR47811">
    <property type="entry name" value="TRNA PSEUDOURIDINE SYNTHASE D"/>
    <property type="match status" value="1"/>
</dbReference>
<evidence type="ECO:0000256" key="2">
    <source>
        <dbReference type="ARBA" id="ARBA00022694"/>
    </source>
</evidence>
<name>A0A432WRQ6_9GAMM</name>
<evidence type="ECO:0000313" key="6">
    <source>
        <dbReference type="EMBL" id="RUO36357.1"/>
    </source>
</evidence>
<accession>A0A432WRQ6</accession>
<dbReference type="OrthoDB" id="1550679at2"/>
<dbReference type="GO" id="GO:0005829">
    <property type="term" value="C:cytosol"/>
    <property type="evidence" value="ECO:0007669"/>
    <property type="project" value="TreeGrafter"/>
</dbReference>
<evidence type="ECO:0000256" key="4">
    <source>
        <dbReference type="HAMAP-Rule" id="MF_01082"/>
    </source>
</evidence>
<comment type="catalytic activity">
    <reaction evidence="4">
        <text>uridine(13) in tRNA = pseudouridine(13) in tRNA</text>
        <dbReference type="Rhea" id="RHEA:42540"/>
        <dbReference type="Rhea" id="RHEA-COMP:10105"/>
        <dbReference type="Rhea" id="RHEA-COMP:10106"/>
        <dbReference type="ChEBI" id="CHEBI:65314"/>
        <dbReference type="ChEBI" id="CHEBI:65315"/>
        <dbReference type="EC" id="5.4.99.27"/>
    </reaction>
</comment>
<protein>
    <recommendedName>
        <fullName evidence="4">tRNA pseudouridine synthase D</fullName>
        <ecNumber evidence="4">5.4.99.27</ecNumber>
    </recommendedName>
    <alternativeName>
        <fullName evidence="4">tRNA pseudouridine(13) synthase</fullName>
    </alternativeName>
    <alternativeName>
        <fullName evidence="4">tRNA pseudouridylate synthase D</fullName>
    </alternativeName>
    <alternativeName>
        <fullName evidence="4">tRNA-uridine isomerase D</fullName>
    </alternativeName>
</protein>
<evidence type="ECO:0000256" key="1">
    <source>
        <dbReference type="ARBA" id="ARBA00007953"/>
    </source>
</evidence>
<dbReference type="EC" id="5.4.99.27" evidence="4"/>
<gene>
    <name evidence="4 6" type="primary">truD</name>
    <name evidence="6" type="synonym">ygbO</name>
    <name evidence="6" type="ORF">CWE11_00610</name>
</gene>
<dbReference type="InterPro" id="IPR011760">
    <property type="entry name" value="PsdUridine_synth_TruD_insert"/>
</dbReference>
<evidence type="ECO:0000313" key="7">
    <source>
        <dbReference type="Proteomes" id="UP000288405"/>
    </source>
</evidence>
<dbReference type="AlphaFoldDB" id="A0A432WRQ6"/>
<dbReference type="InterPro" id="IPR050170">
    <property type="entry name" value="TruD_pseudoU_synthase"/>
</dbReference>
<dbReference type="Pfam" id="PF01142">
    <property type="entry name" value="TruD"/>
    <property type="match status" value="2"/>
</dbReference>
<evidence type="ECO:0000259" key="5">
    <source>
        <dbReference type="PROSITE" id="PS50984"/>
    </source>
</evidence>
<keyword evidence="7" id="KW-1185">Reference proteome</keyword>
<reference evidence="6 7" key="1">
    <citation type="journal article" date="2011" name="Front. Microbiol.">
        <title>Genomic signatures of strain selection and enhancement in Bacillus atrophaeus var. globigii, a historical biowarfare simulant.</title>
        <authorList>
            <person name="Gibbons H.S."/>
            <person name="Broomall S.M."/>
            <person name="McNew L.A."/>
            <person name="Daligault H."/>
            <person name="Chapman C."/>
            <person name="Bruce D."/>
            <person name="Karavis M."/>
            <person name="Krepps M."/>
            <person name="McGregor P.A."/>
            <person name="Hong C."/>
            <person name="Park K.H."/>
            <person name="Akmal A."/>
            <person name="Feldman A."/>
            <person name="Lin J.S."/>
            <person name="Chang W.E."/>
            <person name="Higgs B.W."/>
            <person name="Demirev P."/>
            <person name="Lindquist J."/>
            <person name="Liem A."/>
            <person name="Fochler E."/>
            <person name="Read T.D."/>
            <person name="Tapia R."/>
            <person name="Johnson S."/>
            <person name="Bishop-Lilly K.A."/>
            <person name="Detter C."/>
            <person name="Han C."/>
            <person name="Sozhamannan S."/>
            <person name="Rosenzweig C.N."/>
            <person name="Skowronski E.W."/>
        </authorList>
    </citation>
    <scope>NUCLEOTIDE SEQUENCE [LARGE SCALE GENOMIC DNA]</scope>
    <source>
        <strain evidence="6 7">GYP-17</strain>
    </source>
</reference>
<dbReference type="SUPFAM" id="SSF55120">
    <property type="entry name" value="Pseudouridine synthase"/>
    <property type="match status" value="1"/>
</dbReference>
<evidence type="ECO:0000256" key="3">
    <source>
        <dbReference type="ARBA" id="ARBA00023235"/>
    </source>
</evidence>
<dbReference type="GO" id="GO:0160150">
    <property type="term" value="F:tRNA pseudouridine(13) synthase activity"/>
    <property type="evidence" value="ECO:0007669"/>
    <property type="project" value="UniProtKB-EC"/>
</dbReference>
<dbReference type="Gene3D" id="3.30.2340.10">
    <property type="entry name" value="TruD, insertion domain"/>
    <property type="match status" value="1"/>
</dbReference>
<dbReference type="Proteomes" id="UP000288405">
    <property type="component" value="Unassembled WGS sequence"/>
</dbReference>
<feature type="active site" description="Nucleophile" evidence="4">
    <location>
        <position position="92"/>
    </location>
</feature>
<dbReference type="Gene3D" id="3.30.2350.20">
    <property type="entry name" value="TruD, catalytic domain"/>
    <property type="match status" value="1"/>
</dbReference>
<dbReference type="HAMAP" id="MF_01082">
    <property type="entry name" value="TruD"/>
    <property type="match status" value="1"/>
</dbReference>
<proteinExistence type="inferred from homology"/>
<keyword evidence="2 4" id="KW-0819">tRNA processing</keyword>
<comment type="similarity">
    <text evidence="1 4">Belongs to the pseudouridine synthase TruD family.</text>
</comment>
<dbReference type="GO" id="GO:0003723">
    <property type="term" value="F:RNA binding"/>
    <property type="evidence" value="ECO:0007669"/>
    <property type="project" value="InterPro"/>
</dbReference>
<dbReference type="RefSeq" id="WP_126775669.1">
    <property type="nucleotide sequence ID" value="NZ_PIPM01000001.1"/>
</dbReference>
<dbReference type="PROSITE" id="PS50984">
    <property type="entry name" value="TRUD"/>
    <property type="match status" value="1"/>
</dbReference>
<dbReference type="PANTHER" id="PTHR47811:SF1">
    <property type="entry name" value="TRNA PSEUDOURIDINE SYNTHASE D"/>
    <property type="match status" value="1"/>
</dbReference>
<dbReference type="InterPro" id="IPR042214">
    <property type="entry name" value="TruD_catalytic"/>
</dbReference>
<dbReference type="InterPro" id="IPR001656">
    <property type="entry name" value="PsdUridine_synth_TruD"/>
</dbReference>